<keyword evidence="3" id="KW-0812">Transmembrane</keyword>
<dbReference type="EMBL" id="VIAQ01000012">
    <property type="protein sequence ID" value="TQD26281.1"/>
    <property type="molecule type" value="Genomic_DNA"/>
</dbReference>
<feature type="compositionally biased region" description="Basic and acidic residues" evidence="2">
    <location>
        <begin position="1332"/>
        <end position="1345"/>
    </location>
</feature>
<keyword evidence="1" id="KW-0175">Coiled coil</keyword>
<evidence type="ECO:0000256" key="1">
    <source>
        <dbReference type="SAM" id="Coils"/>
    </source>
</evidence>
<keyword evidence="3" id="KW-0472">Membrane</keyword>
<name>A0A7Z8KP46_9EURY</name>
<dbReference type="InterPro" id="IPR055710">
    <property type="entry name" value="DUF7286"/>
</dbReference>
<dbReference type="RefSeq" id="WP_154809316.1">
    <property type="nucleotide sequence ID" value="NZ_VIAQ01000012.1"/>
</dbReference>
<sequence>MISDPKNEKRSFSQDTRAYIPFAVIGIFILLFAVIASIYLTKTDYALAEVIHNTDTTDMEKTAVEFASSDLARCLNYAGMEALAWQGEHPVIKPEDLVYESMESDGFSIEPDNRNTEPGDIITVDVTLPSDVFEAISCLFSDKPRTLILKSGSGTVYKSISYDETHSFWTSSEFEEKITIPENAEYGYAYLVLEYDGEEKAVNWFHVGTSPLKDITAEYFNEYIETSYQENQHTFNNYAININPDVSPLQIRIGKINGTLKREISRSPTDDSGYPIYYTMSVENLNYSIVGLTDNSTRAGSMNVSALITSREPLLEELVNEYENELNGGVTSDIVLGATNIRTFIYGPWQHYLNGPLNIVTDPSLSASVNCGTLYTQKRVFDSVDPWALTYTTYYNGKVLYEDVKKGTNSYEDDSGKNLSTTYDDLSSDGTFNISVEQGVNESMRESNITMEEVADNSKIVVSVSNFTNEVYSNWVYNDVDQWSNEYPDLLHDVTHEVYSGTVQGQVFRDGFNTAVPYSLWVGSTTYDSVSYETGESKADKYITWTSHHPVSVSHTCALSPDYSFSDIFDFDHKVSVDASSHKWYFNSVNVEHVSTNIVCEDVDVTYDYIGHDNLVDIERTDGYLSHENHSFDWLITYKVKFKVKTRWNIYYSYHWSYKTYSPDPEGGGSWNHFDGDSSGSLTNYLISDEISVPHEQTETEYISIVYHQYLPSGGYVGEDAIYDSGSSNDYRNTTVIIDGIPKPDFGCSDAADKYRDQYVNLAEIEKGYNTYSDGAYLSDEKVYCDIPSWLHKNLSQEMECMFDSINTDNPTREVFLLGENLGENPITLIQEASLDLADEMEESSKRDYFIDQSQYMNSGQFSTSSAACRAISKNEAYDRLLREIRERNKETEDSFETYIDESFEKEQGHSLLDLVQNKVSTDVIFNNPAMDKASTALAAEMGIIETIEVVGMPGSKYNWTENMTIVVDQYPDYLYHDPDFDIQSQYKWEDTTGKAVYPLAVRNVCVFSTGIGDDIAGTLSEASEPLKDMISQSMSQSISDANAEIDSLLADLAVNSTELVKNGVSTDISFIEENRSKMMDEYSRSIRDQVPGTIADEISSDPVLSTWISKEDVITITETYLDSLSDEEIVDMAADNTLQDEILYRISQKIQNDNPTIDSDEMDAVLYRLEADLRIGISDGICKSIELCQETIDQCFENINNELQNKLDESSEKLTGQLAENIEKRLERSMKYVPCGLPVLPPNWVCTVNVWEYEVIGKYKSFEVIDNDNECMFNPYFGHDAQVYVRQEERVPHPFNRGNNGNILWIGYNAPIKFRFSGYAATIVGSGPKGVGDKTGDRDEKSEAYDTLVSEWEN</sequence>
<feature type="coiled-coil region" evidence="1">
    <location>
        <begin position="875"/>
        <end position="902"/>
    </location>
</feature>
<accession>A0A7Z8KP46</accession>
<dbReference type="Proteomes" id="UP000319335">
    <property type="component" value="Unassembled WGS sequence"/>
</dbReference>
<proteinExistence type="predicted"/>
<keyword evidence="3" id="KW-1133">Transmembrane helix</keyword>
<feature type="region of interest" description="Disordered" evidence="2">
    <location>
        <begin position="1330"/>
        <end position="1355"/>
    </location>
</feature>
<evidence type="ECO:0000313" key="4">
    <source>
        <dbReference type="EMBL" id="TQD26281.1"/>
    </source>
</evidence>
<evidence type="ECO:0000256" key="3">
    <source>
        <dbReference type="SAM" id="Phobius"/>
    </source>
</evidence>
<dbReference type="OrthoDB" id="124691at2157"/>
<evidence type="ECO:0000256" key="2">
    <source>
        <dbReference type="SAM" id="MobiDB-lite"/>
    </source>
</evidence>
<dbReference type="Pfam" id="PF23957">
    <property type="entry name" value="DUF7286"/>
    <property type="match status" value="1"/>
</dbReference>
<comment type="caution">
    <text evidence="4">The sequence shown here is derived from an EMBL/GenBank/DDBJ whole genome shotgun (WGS) entry which is preliminary data.</text>
</comment>
<feature type="transmembrane region" description="Helical" evidence="3">
    <location>
        <begin position="20"/>
        <end position="40"/>
    </location>
</feature>
<organism evidence="4 5">
    <name type="scientific">Methanolobus vulcani</name>
    <dbReference type="NCBI Taxonomy" id="38026"/>
    <lineage>
        <taxon>Archaea</taxon>
        <taxon>Methanobacteriati</taxon>
        <taxon>Methanobacteriota</taxon>
        <taxon>Stenosarchaea group</taxon>
        <taxon>Methanomicrobia</taxon>
        <taxon>Methanosarcinales</taxon>
        <taxon>Methanosarcinaceae</taxon>
        <taxon>Methanolobus</taxon>
    </lineage>
</organism>
<gene>
    <name evidence="4" type="ORF">FKV42_05895</name>
</gene>
<evidence type="ECO:0000313" key="5">
    <source>
        <dbReference type="Proteomes" id="UP000319335"/>
    </source>
</evidence>
<keyword evidence="5" id="KW-1185">Reference proteome</keyword>
<protein>
    <submittedName>
        <fullName evidence="4">Uncharacterized protein</fullName>
    </submittedName>
</protein>
<reference evidence="4 5" key="1">
    <citation type="submission" date="2019-06" db="EMBL/GenBank/DDBJ databases">
        <title>Draft genome sequence of Methanolobus vulcani B1d.</title>
        <authorList>
            <person name="Creighbaum A.J."/>
            <person name="Ticak T."/>
            <person name="Hariraju D."/>
            <person name="Arivett B.A."/>
            <person name="Ferguson D.J.Jr."/>
        </authorList>
    </citation>
    <scope>NUCLEOTIDE SEQUENCE [LARGE SCALE GENOMIC DNA]</scope>
    <source>
        <strain evidence="4 5">B1d</strain>
    </source>
</reference>